<proteinExistence type="predicted"/>
<evidence type="ECO:0008006" key="4">
    <source>
        <dbReference type="Google" id="ProtNLM"/>
    </source>
</evidence>
<keyword evidence="1" id="KW-0472">Membrane</keyword>
<name>A0ABW7I5T1_9RHOB</name>
<sequence>MEMLAAMMSGAVGGVLARRIVHRKRGLWVATLLGILGGGAAWWVLGAIGPAPKAGPLMTWHMGAGALAGAALASLGLMLARRAG</sequence>
<keyword evidence="1" id="KW-1133">Transmembrane helix</keyword>
<evidence type="ECO:0000313" key="2">
    <source>
        <dbReference type="EMBL" id="MFH0253531.1"/>
    </source>
</evidence>
<dbReference type="Proteomes" id="UP001607157">
    <property type="component" value="Unassembled WGS sequence"/>
</dbReference>
<dbReference type="EMBL" id="JBIHMM010000001">
    <property type="protein sequence ID" value="MFH0253531.1"/>
    <property type="molecule type" value="Genomic_DNA"/>
</dbReference>
<evidence type="ECO:0000256" key="1">
    <source>
        <dbReference type="SAM" id="Phobius"/>
    </source>
</evidence>
<evidence type="ECO:0000313" key="3">
    <source>
        <dbReference type="Proteomes" id="UP001607157"/>
    </source>
</evidence>
<organism evidence="2 3">
    <name type="scientific">Roseovarius aquimarinus</name>
    <dbReference type="NCBI Taxonomy" id="1229156"/>
    <lineage>
        <taxon>Bacteria</taxon>
        <taxon>Pseudomonadati</taxon>
        <taxon>Pseudomonadota</taxon>
        <taxon>Alphaproteobacteria</taxon>
        <taxon>Rhodobacterales</taxon>
        <taxon>Roseobacteraceae</taxon>
        <taxon>Roseovarius</taxon>
    </lineage>
</organism>
<protein>
    <recommendedName>
        <fullName evidence="4">Transglycosylase associated protein</fullName>
    </recommendedName>
</protein>
<keyword evidence="3" id="KW-1185">Reference proteome</keyword>
<accession>A0ABW7I5T1</accession>
<comment type="caution">
    <text evidence="2">The sequence shown here is derived from an EMBL/GenBank/DDBJ whole genome shotgun (WGS) entry which is preliminary data.</text>
</comment>
<feature type="transmembrane region" description="Helical" evidence="1">
    <location>
        <begin position="27"/>
        <end position="48"/>
    </location>
</feature>
<keyword evidence="1" id="KW-0812">Transmembrane</keyword>
<feature type="transmembrane region" description="Helical" evidence="1">
    <location>
        <begin position="60"/>
        <end position="80"/>
    </location>
</feature>
<gene>
    <name evidence="2" type="ORF">ACGRVM_06485</name>
</gene>
<reference evidence="2 3" key="1">
    <citation type="submission" date="2024-10" db="EMBL/GenBank/DDBJ databases">
        <authorList>
            <person name="Yang X.-N."/>
        </authorList>
    </citation>
    <scope>NUCLEOTIDE SEQUENCE [LARGE SCALE GENOMIC DNA]</scope>
    <source>
        <strain evidence="2 3">CAU 1059</strain>
    </source>
</reference>
<dbReference type="RefSeq" id="WP_377172846.1">
    <property type="nucleotide sequence ID" value="NZ_JBHTJC010000005.1"/>
</dbReference>